<dbReference type="EMBL" id="NTMR01000016">
    <property type="protein sequence ID" value="PBK03740.1"/>
    <property type="molecule type" value="Genomic_DNA"/>
</dbReference>
<dbReference type="GO" id="GO:0003677">
    <property type="term" value="F:DNA binding"/>
    <property type="evidence" value="ECO:0007669"/>
    <property type="project" value="UniProtKB-UniRule"/>
</dbReference>
<keyword evidence="2" id="KW-1185">Reference proteome</keyword>
<name>A0A2A3MFW3_9PSED</name>
<reference evidence="1 2" key="1">
    <citation type="submission" date="2017-09" db="EMBL/GenBank/DDBJ databases">
        <title>Pseudomonas abyssi sp. nov. isolated from Abyssopelagic Water.</title>
        <authorList>
            <person name="Wei Y."/>
        </authorList>
    </citation>
    <scope>NUCLEOTIDE SEQUENCE [LARGE SCALE GENOMIC DNA]</scope>
    <source>
        <strain evidence="1 2">MT5</strain>
    </source>
</reference>
<comment type="caution">
    <text evidence="1">The sequence shown here is derived from an EMBL/GenBank/DDBJ whole genome shotgun (WGS) entry which is preliminary data.</text>
</comment>
<accession>A0A2A3MFW3</accession>
<dbReference type="Pfam" id="PF21993">
    <property type="entry name" value="TetR_C_13_2"/>
    <property type="match status" value="1"/>
</dbReference>
<dbReference type="AlphaFoldDB" id="A0A2A3MFW3"/>
<dbReference type="InterPro" id="IPR054156">
    <property type="entry name" value="YxaF_TetR_C"/>
</dbReference>
<dbReference type="PRINTS" id="PR00455">
    <property type="entry name" value="HTHTETR"/>
</dbReference>
<accession>A0A395R2A8</accession>
<dbReference type="InterPro" id="IPR036271">
    <property type="entry name" value="Tet_transcr_reg_TetR-rel_C_sf"/>
</dbReference>
<dbReference type="PROSITE" id="PS50977">
    <property type="entry name" value="HTH_TETR_2"/>
    <property type="match status" value="1"/>
</dbReference>
<dbReference type="Gene3D" id="1.10.357.10">
    <property type="entry name" value="Tetracycline Repressor, domain 2"/>
    <property type="match status" value="1"/>
</dbReference>
<sequence>MPAAAKHREHLIQTAAKLFRQRGYAATGLNDILRESGAPKGSLYHYFPGGKEELGVAAVRWAGERGRNTLAQMAAEATDTPTLLRAYAAQLAGWMSASDYRDGCPIATCLLETAPASSAMTVAGRTVFADWCAVLQQALQRDGLDEDAARRLAQLAVASLEGALLLARVAGSDQPIVETAEEVAALVRLRMAAV</sequence>
<dbReference type="PANTHER" id="PTHR47506:SF3">
    <property type="entry name" value="HTH-TYPE TRANSCRIPTIONAL REGULATOR LMRA"/>
    <property type="match status" value="1"/>
</dbReference>
<protein>
    <submittedName>
        <fullName evidence="1">TetR family transcriptional regulator</fullName>
    </submittedName>
</protein>
<dbReference type="Pfam" id="PF00440">
    <property type="entry name" value="TetR_N"/>
    <property type="match status" value="1"/>
</dbReference>
<proteinExistence type="predicted"/>
<evidence type="ECO:0000313" key="1">
    <source>
        <dbReference type="EMBL" id="PBK03740.1"/>
    </source>
</evidence>
<dbReference type="SUPFAM" id="SSF46689">
    <property type="entry name" value="Homeodomain-like"/>
    <property type="match status" value="1"/>
</dbReference>
<dbReference type="RefSeq" id="WP_096005218.1">
    <property type="nucleotide sequence ID" value="NZ_LMAZ01000004.1"/>
</dbReference>
<dbReference type="InterPro" id="IPR001647">
    <property type="entry name" value="HTH_TetR"/>
</dbReference>
<organism evidence="1 2">
    <name type="scientific">Pseudomonas abyssi</name>
    <dbReference type="NCBI Taxonomy" id="170540"/>
    <lineage>
        <taxon>Bacteria</taxon>
        <taxon>Pseudomonadati</taxon>
        <taxon>Pseudomonadota</taxon>
        <taxon>Gammaproteobacteria</taxon>
        <taxon>Pseudomonadales</taxon>
        <taxon>Pseudomonadaceae</taxon>
        <taxon>Pseudomonas</taxon>
    </lineage>
</organism>
<gene>
    <name evidence="1" type="ORF">CNQ84_12640</name>
</gene>
<dbReference type="PANTHER" id="PTHR47506">
    <property type="entry name" value="TRANSCRIPTIONAL REGULATORY PROTEIN"/>
    <property type="match status" value="1"/>
</dbReference>
<dbReference type="InterPro" id="IPR009057">
    <property type="entry name" value="Homeodomain-like_sf"/>
</dbReference>
<dbReference type="SUPFAM" id="SSF48498">
    <property type="entry name" value="Tetracyclin repressor-like, C-terminal domain"/>
    <property type="match status" value="1"/>
</dbReference>
<evidence type="ECO:0000313" key="2">
    <source>
        <dbReference type="Proteomes" id="UP000242313"/>
    </source>
</evidence>
<dbReference type="Proteomes" id="UP000242313">
    <property type="component" value="Unassembled WGS sequence"/>
</dbReference>